<dbReference type="OrthoDB" id="6107855at2"/>
<dbReference type="Proteomes" id="UP000036608">
    <property type="component" value="Chromosome"/>
</dbReference>
<feature type="region of interest" description="Disordered" evidence="1">
    <location>
        <begin position="218"/>
        <end position="247"/>
    </location>
</feature>
<dbReference type="EMBL" id="CP011507">
    <property type="protein sequence ID" value="AKS09029.1"/>
    <property type="molecule type" value="Genomic_DNA"/>
</dbReference>
<dbReference type="RefSeq" id="WP_049712358.1">
    <property type="nucleotide sequence ID" value="NZ_CP011507.1"/>
</dbReference>
<sequence>MAGDWIKFELTTLDKPEVCQIADFADIDPDAVVGKLMRVWGWFDQQTENGNAPSVSKKLLDRMVGVIGFCEHMKSVAWMIEVDGVISLPHFDRHNGKTAKNRLLTAKRVANHKANNGKGNAATVSGALPKEDVEKNKEPLSARMPIDPRMPSEMTLDWKPDSKILKTYALHQGVALDLFTDDALKAFTGYYEPKGQTNTEAEWVSMLVKWVRNDLNRNSNVKPFAPRQASQDFDDDDTGWNDQGVSQ</sequence>
<reference evidence="4" key="2">
    <citation type="submission" date="2015-05" db="EMBL/GenBank/DDBJ databases">
        <authorList>
            <person name="Swarnkar M.K."/>
            <person name="Vyas P."/>
            <person name="Rahi P."/>
            <person name="Thakur R."/>
            <person name="Thakur N."/>
            <person name="Singh A.K."/>
            <person name="Gulati A."/>
        </authorList>
    </citation>
    <scope>NUCLEOTIDE SEQUENCE [LARGE SCALE GENOMIC DNA]</scope>
    <source>
        <strain evidence="4">745</strain>
    </source>
</reference>
<reference evidence="3 4" key="1">
    <citation type="journal article" date="2015" name="Genome Announc.">
        <title>Complete Genome Sequence of the Rhizobacterium Pseudomonas trivialis Strain IHBB745 with Multiple Plant Growth-Promoting Activities and Tolerance to Desiccation and Alkalinity.</title>
        <authorList>
            <person name="Gulati A."/>
            <person name="Swarnkar M.K."/>
            <person name="Vyas P."/>
            <person name="Rahi P."/>
            <person name="Thakur R."/>
            <person name="Thakur N."/>
            <person name="Singh A.K."/>
        </authorList>
    </citation>
    <scope>NUCLEOTIDE SEQUENCE [LARGE SCALE GENOMIC DNA]</scope>
    <source>
        <strain evidence="4">745</strain>
    </source>
</reference>
<accession>A0A0H5AD13</accession>
<gene>
    <name evidence="3" type="ORF">AA957_23875</name>
</gene>
<feature type="domain" description="DnaT DNA-binding" evidence="2">
    <location>
        <begin position="153"/>
        <end position="219"/>
    </location>
</feature>
<dbReference type="KEGG" id="ptv:AA957_23875"/>
<evidence type="ECO:0000259" key="2">
    <source>
        <dbReference type="Pfam" id="PF17948"/>
    </source>
</evidence>
<dbReference type="PATRIC" id="fig|200450.3.peg.4906"/>
<protein>
    <recommendedName>
        <fullName evidence="2">DnaT DNA-binding domain-containing protein</fullName>
    </recommendedName>
</protein>
<dbReference type="Pfam" id="PF17948">
    <property type="entry name" value="DnaT"/>
    <property type="match status" value="1"/>
</dbReference>
<dbReference type="AlphaFoldDB" id="A0A0H5AD13"/>
<evidence type="ECO:0000313" key="3">
    <source>
        <dbReference type="EMBL" id="AKS09029.1"/>
    </source>
</evidence>
<organism evidence="3 4">
    <name type="scientific">Pseudomonas trivialis</name>
    <dbReference type="NCBI Taxonomy" id="200450"/>
    <lineage>
        <taxon>Bacteria</taxon>
        <taxon>Pseudomonadati</taxon>
        <taxon>Pseudomonadota</taxon>
        <taxon>Gammaproteobacteria</taxon>
        <taxon>Pseudomonadales</taxon>
        <taxon>Pseudomonadaceae</taxon>
        <taxon>Pseudomonas</taxon>
    </lineage>
</organism>
<evidence type="ECO:0000313" key="4">
    <source>
        <dbReference type="Proteomes" id="UP000036608"/>
    </source>
</evidence>
<proteinExistence type="predicted"/>
<name>A0A0H5AD13_9PSED</name>
<dbReference type="InterPro" id="IPR040480">
    <property type="entry name" value="DnaT_DNA_bind"/>
</dbReference>
<evidence type="ECO:0000256" key="1">
    <source>
        <dbReference type="SAM" id="MobiDB-lite"/>
    </source>
</evidence>
<dbReference type="Gene3D" id="1.10.8.1180">
    <property type="match status" value="1"/>
</dbReference>